<evidence type="ECO:0000256" key="4">
    <source>
        <dbReference type="ARBA" id="ARBA00022452"/>
    </source>
</evidence>
<dbReference type="Proteomes" id="UP000004001">
    <property type="component" value="Unassembled WGS sequence"/>
</dbReference>
<dbReference type="Pfam" id="PF02321">
    <property type="entry name" value="OEP"/>
    <property type="match status" value="2"/>
</dbReference>
<sequence length="453" mass="51430">MFLAQHWQLFKRMRTAITIILLDLAALPLLAQETWTMNRCIQYAVEHNNGVRKQRLEVRQSKVDERTARLDLLPTVSAQTTAQYAWGRNINPETNTYNTITTFNNYYSIGAEMPLFDGGRTWNAFQQARLAHAKSMTVLQKTADDKAIAVMAKFVEAVYSQQSIGLARRKLADSQALLRKTRAMFDLGEKSRPDVAQMESQVAEDDYNLLHQQNAASLALMALKAEMNFPVGDSIALDTLLTASLSVADDAGSLYAAFQAESPEVKTAAFNVKNARYHYLIQRGQLLPVLALGGGINTNYYRNLSQGSSKTDNFGKQFNNNMGEYVYLSLSIPIFMPSRWRAARRAKAEWEASKLDLEDARRKLHDDIAQAVLDRDGYSRELIKMERKTAADSIAWHLASRKYEEGMLSTFDLHTAAQTLLDSRIKLLQMQLMLEMKQRLVNYYKGIRTWTLK</sequence>
<dbReference type="GO" id="GO:1990281">
    <property type="term" value="C:efflux pump complex"/>
    <property type="evidence" value="ECO:0007669"/>
    <property type="project" value="TreeGrafter"/>
</dbReference>
<reference evidence="8 9" key="1">
    <citation type="submission" date="2009-12" db="EMBL/GenBank/DDBJ databases">
        <title>Genome Sequence of Prevotella timonensis CRIS 5C-B1.</title>
        <authorList>
            <person name="Durkin A.S."/>
            <person name="Madupu R."/>
            <person name="Torralba M."/>
            <person name="Methe B."/>
            <person name="Sutton G."/>
            <person name="Strausberg R.L."/>
            <person name="Nelson K.E."/>
        </authorList>
    </citation>
    <scope>NUCLEOTIDE SEQUENCE [LARGE SCALE GENOMIC DNA]</scope>
    <source>
        <strain evidence="8 9">CRIS 5C-B1</strain>
    </source>
</reference>
<comment type="similarity">
    <text evidence="2">Belongs to the outer membrane factor (OMF) (TC 1.B.17) family.</text>
</comment>
<evidence type="ECO:0000256" key="2">
    <source>
        <dbReference type="ARBA" id="ARBA00007613"/>
    </source>
</evidence>
<keyword evidence="4" id="KW-1134">Transmembrane beta strand</keyword>
<comment type="subcellular location">
    <subcellularLocation>
        <location evidence="1">Cell outer membrane</location>
    </subcellularLocation>
</comment>
<gene>
    <name evidence="8" type="ORF">HMPREF9019_1712</name>
</gene>
<evidence type="ECO:0000313" key="9">
    <source>
        <dbReference type="Proteomes" id="UP000004001"/>
    </source>
</evidence>
<organism evidence="8 9">
    <name type="scientific">Hoylesella timonensis CRIS 5C-B1</name>
    <dbReference type="NCBI Taxonomy" id="679189"/>
    <lineage>
        <taxon>Bacteria</taxon>
        <taxon>Pseudomonadati</taxon>
        <taxon>Bacteroidota</taxon>
        <taxon>Bacteroidia</taxon>
        <taxon>Bacteroidales</taxon>
        <taxon>Prevotellaceae</taxon>
        <taxon>Hoylesella</taxon>
    </lineage>
</organism>
<comment type="caution">
    <text evidence="8">The sequence shown here is derived from an EMBL/GenBank/DDBJ whole genome shotgun (WGS) entry which is preliminary data.</text>
</comment>
<keyword evidence="9" id="KW-1185">Reference proteome</keyword>
<dbReference type="SUPFAM" id="SSF56954">
    <property type="entry name" value="Outer membrane efflux proteins (OEP)"/>
    <property type="match status" value="1"/>
</dbReference>
<keyword evidence="5" id="KW-0812">Transmembrane</keyword>
<dbReference type="PANTHER" id="PTHR30026:SF20">
    <property type="entry name" value="OUTER MEMBRANE PROTEIN TOLC"/>
    <property type="match status" value="1"/>
</dbReference>
<dbReference type="Gene3D" id="1.20.1600.10">
    <property type="entry name" value="Outer membrane efflux proteins (OEP)"/>
    <property type="match status" value="1"/>
</dbReference>
<evidence type="ECO:0000313" key="8">
    <source>
        <dbReference type="EMBL" id="EFA97766.1"/>
    </source>
</evidence>
<dbReference type="PANTHER" id="PTHR30026">
    <property type="entry name" value="OUTER MEMBRANE PROTEIN TOLC"/>
    <property type="match status" value="1"/>
</dbReference>
<accession>D1VYK9</accession>
<evidence type="ECO:0000256" key="6">
    <source>
        <dbReference type="ARBA" id="ARBA00023136"/>
    </source>
</evidence>
<dbReference type="eggNOG" id="COG1538">
    <property type="taxonomic scope" value="Bacteria"/>
</dbReference>
<evidence type="ECO:0000256" key="3">
    <source>
        <dbReference type="ARBA" id="ARBA00022448"/>
    </source>
</evidence>
<keyword evidence="7" id="KW-0998">Cell outer membrane</keyword>
<name>D1VYK9_9BACT</name>
<dbReference type="AlphaFoldDB" id="D1VYK9"/>
<evidence type="ECO:0000256" key="5">
    <source>
        <dbReference type="ARBA" id="ARBA00022692"/>
    </source>
</evidence>
<dbReference type="InterPro" id="IPR003423">
    <property type="entry name" value="OMP_efflux"/>
</dbReference>
<proteinExistence type="inferred from homology"/>
<evidence type="ECO:0000256" key="1">
    <source>
        <dbReference type="ARBA" id="ARBA00004442"/>
    </source>
</evidence>
<dbReference type="GO" id="GO:0015288">
    <property type="term" value="F:porin activity"/>
    <property type="evidence" value="ECO:0007669"/>
    <property type="project" value="TreeGrafter"/>
</dbReference>
<dbReference type="InterPro" id="IPR051906">
    <property type="entry name" value="TolC-like"/>
</dbReference>
<keyword evidence="6" id="KW-0472">Membrane</keyword>
<keyword evidence="3" id="KW-0813">Transport</keyword>
<dbReference type="GO" id="GO:0015562">
    <property type="term" value="F:efflux transmembrane transporter activity"/>
    <property type="evidence" value="ECO:0007669"/>
    <property type="project" value="InterPro"/>
</dbReference>
<dbReference type="GO" id="GO:0009279">
    <property type="term" value="C:cell outer membrane"/>
    <property type="evidence" value="ECO:0007669"/>
    <property type="project" value="UniProtKB-SubCell"/>
</dbReference>
<dbReference type="EMBL" id="ADEF01000024">
    <property type="protein sequence ID" value="EFA97766.1"/>
    <property type="molecule type" value="Genomic_DNA"/>
</dbReference>
<evidence type="ECO:0000256" key="7">
    <source>
        <dbReference type="ARBA" id="ARBA00023237"/>
    </source>
</evidence>
<protein>
    <submittedName>
        <fullName evidence="8">Outer membrane efflux protein</fullName>
    </submittedName>
</protein>